<keyword evidence="2" id="KW-1185">Reference proteome</keyword>
<protein>
    <recommendedName>
        <fullName evidence="3">GCC2 and GCC3 domain-containing protein</fullName>
    </recommendedName>
</protein>
<accession>A0AAD9JIX5</accession>
<dbReference type="AlphaFoldDB" id="A0AAD9JIX5"/>
<dbReference type="SMART" id="SM01411">
    <property type="entry name" value="Ephrin_rec_like"/>
    <property type="match status" value="5"/>
</dbReference>
<dbReference type="EMBL" id="JAODUP010000283">
    <property type="protein sequence ID" value="KAK2153852.1"/>
    <property type="molecule type" value="Genomic_DNA"/>
</dbReference>
<gene>
    <name evidence="1" type="ORF">LSH36_283g03022</name>
</gene>
<dbReference type="InterPro" id="IPR009030">
    <property type="entry name" value="Growth_fac_rcpt_cys_sf"/>
</dbReference>
<proteinExistence type="predicted"/>
<feature type="non-terminal residue" evidence="1">
    <location>
        <position position="1"/>
    </location>
</feature>
<evidence type="ECO:0000313" key="2">
    <source>
        <dbReference type="Proteomes" id="UP001208570"/>
    </source>
</evidence>
<dbReference type="Proteomes" id="UP001208570">
    <property type="component" value="Unassembled WGS sequence"/>
</dbReference>
<dbReference type="PANTHER" id="PTHR47236">
    <property type="entry name" value="GENE, 32742-RELATED-RELATED"/>
    <property type="match status" value="1"/>
</dbReference>
<dbReference type="PANTHER" id="PTHR47236:SF4">
    <property type="entry name" value="GENE 9195-RELATED"/>
    <property type="match status" value="1"/>
</dbReference>
<evidence type="ECO:0008006" key="3">
    <source>
        <dbReference type="Google" id="ProtNLM"/>
    </source>
</evidence>
<name>A0AAD9JIX5_9ANNE</name>
<comment type="caution">
    <text evidence="1">The sequence shown here is derived from an EMBL/GenBank/DDBJ whole genome shotgun (WGS) entry which is preliminary data.</text>
</comment>
<organism evidence="1 2">
    <name type="scientific">Paralvinella palmiformis</name>
    <dbReference type="NCBI Taxonomy" id="53620"/>
    <lineage>
        <taxon>Eukaryota</taxon>
        <taxon>Metazoa</taxon>
        <taxon>Spiralia</taxon>
        <taxon>Lophotrochozoa</taxon>
        <taxon>Annelida</taxon>
        <taxon>Polychaeta</taxon>
        <taxon>Sedentaria</taxon>
        <taxon>Canalipalpata</taxon>
        <taxon>Terebellida</taxon>
        <taxon>Terebelliformia</taxon>
        <taxon>Alvinellidae</taxon>
        <taxon>Paralvinella</taxon>
    </lineage>
</organism>
<feature type="non-terminal residue" evidence="1">
    <location>
        <position position="339"/>
    </location>
</feature>
<sequence length="339" mass="36053">QFACYPCPAGYYCSNGTITPQSCGVGYYSKQGEQQCIPCEIGYYCDKDNTAEGDMRANMTCPSGYYCPEGLSAKSDATDCEVAKYCPEATKEMINCPVGTYNPTTNGQSVANCTPCDPGSYCLEGVSAPNGQCEPGFYCPSPIANPYGLVPANIGSYGPRMRQCPEGTYRDTPGATNYTDCIICPAGSYCPLGVANPVECERGYYCTEGVAKPEPCPIGRYGNFTKLKMMEDCPLCDKGWYCDAPGLLQPRGPCDPGYVCYEGAQESGPIDGVTGELCPAGGYCPLGSYIAKPCPMGTYSNVTGAVNHYDCFDCDQGFYCSSVAGGQPTGMCWGGYFCT</sequence>
<reference evidence="1" key="1">
    <citation type="journal article" date="2023" name="Mol. Biol. Evol.">
        <title>Third-Generation Sequencing Reveals the Adaptive Role of the Epigenome in Three Deep-Sea Polychaetes.</title>
        <authorList>
            <person name="Perez M."/>
            <person name="Aroh O."/>
            <person name="Sun Y."/>
            <person name="Lan Y."/>
            <person name="Juniper S.K."/>
            <person name="Young C.R."/>
            <person name="Angers B."/>
            <person name="Qian P.Y."/>
        </authorList>
    </citation>
    <scope>NUCLEOTIDE SEQUENCE</scope>
    <source>
        <strain evidence="1">P08H-3</strain>
    </source>
</reference>
<evidence type="ECO:0000313" key="1">
    <source>
        <dbReference type="EMBL" id="KAK2153852.1"/>
    </source>
</evidence>
<dbReference type="SUPFAM" id="SSF57184">
    <property type="entry name" value="Growth factor receptor domain"/>
    <property type="match status" value="2"/>
</dbReference>
<dbReference type="Gene3D" id="2.10.50.10">
    <property type="entry name" value="Tumor Necrosis Factor Receptor, subunit A, domain 2"/>
    <property type="match status" value="1"/>
</dbReference>